<sequence>MMALYLKARRVKEIRSKAMYVQAMPLKNLTIKLAGLLLACLLSFGISFSAHAAIEVYDFDSVQQEAQYRGLIEELRCPKCQNQNLAGSDAPIAQDLKQKTYDLIKEGRSDTEIRAYMQERYGDFITYKPPVRPSTWILWFFPPLLLIVLVIGWFWQSKRSQRVARGQSGVTVDSVAALSAAEKAELDRLLLRSNKHSNDNNEHDITSTEDKK</sequence>
<evidence type="ECO:0000256" key="1">
    <source>
        <dbReference type="ARBA" id="ARBA00010342"/>
    </source>
</evidence>
<dbReference type="Gene3D" id="1.10.8.640">
    <property type="entry name" value="Cytochrome C biogenesis protein"/>
    <property type="match status" value="1"/>
</dbReference>
<evidence type="ECO:0000256" key="4">
    <source>
        <dbReference type="ARBA" id="ARBA00022729"/>
    </source>
</evidence>
<accession>A0A839TCT9</accession>
<keyword evidence="7" id="KW-1133">Transmembrane helix</keyword>
<keyword evidence="5" id="KW-0201">Cytochrome c-type biogenesis</keyword>
<dbReference type="InterPro" id="IPR051263">
    <property type="entry name" value="C-type_cytochrome_biogenesis"/>
</dbReference>
<name>A0A839TCT9_9GAMM</name>
<evidence type="ECO:0000259" key="9">
    <source>
        <dbReference type="Pfam" id="PF03918"/>
    </source>
</evidence>
<keyword evidence="3 7" id="KW-0479">Metal-binding</keyword>
<feature type="domain" description="CcmH/CycL/Ccl2/NrfF N-terminal" evidence="9">
    <location>
        <begin position="42"/>
        <end position="190"/>
    </location>
</feature>
<organism evidence="10 11">
    <name type="scientific">Psychrobacter luti</name>
    <dbReference type="NCBI Taxonomy" id="198481"/>
    <lineage>
        <taxon>Bacteria</taxon>
        <taxon>Pseudomonadati</taxon>
        <taxon>Pseudomonadota</taxon>
        <taxon>Gammaproteobacteria</taxon>
        <taxon>Moraxellales</taxon>
        <taxon>Moraxellaceae</taxon>
        <taxon>Psychrobacter</taxon>
    </lineage>
</organism>
<comment type="caution">
    <text evidence="10">The sequence shown here is derived from an EMBL/GenBank/DDBJ whole genome shotgun (WGS) entry which is preliminary data.</text>
</comment>
<feature type="region of interest" description="Disordered" evidence="8">
    <location>
        <begin position="192"/>
        <end position="212"/>
    </location>
</feature>
<evidence type="ECO:0000313" key="11">
    <source>
        <dbReference type="Proteomes" id="UP000588111"/>
    </source>
</evidence>
<dbReference type="GO" id="GO:0046872">
    <property type="term" value="F:metal ion binding"/>
    <property type="evidence" value="ECO:0007669"/>
    <property type="project" value="UniProtKB-KW"/>
</dbReference>
<reference evidence="10 11" key="1">
    <citation type="submission" date="2020-08" db="EMBL/GenBank/DDBJ databases">
        <title>Genomic Encyclopedia of Type Strains, Phase III (KMG-III): the genomes of soil and plant-associated and newly described type strains.</title>
        <authorList>
            <person name="Whitman W."/>
        </authorList>
    </citation>
    <scope>NUCLEOTIDE SEQUENCE [LARGE SCALE GENOMIC DNA]</scope>
    <source>
        <strain evidence="10 11">CECT 5885</strain>
    </source>
</reference>
<evidence type="ECO:0000313" key="10">
    <source>
        <dbReference type="EMBL" id="MBB3107282.1"/>
    </source>
</evidence>
<dbReference type="AlphaFoldDB" id="A0A839TCT9"/>
<dbReference type="InterPro" id="IPR038297">
    <property type="entry name" value="CcmH/CycL/NrfF/Ccl2_sf"/>
</dbReference>
<keyword evidence="7" id="KW-0812">Transmembrane</keyword>
<keyword evidence="4 7" id="KW-0732">Signal</keyword>
<keyword evidence="7" id="KW-0472">Membrane</keyword>
<dbReference type="EMBL" id="JACHXL010000003">
    <property type="protein sequence ID" value="MBB3107282.1"/>
    <property type="molecule type" value="Genomic_DNA"/>
</dbReference>
<dbReference type="GO" id="GO:0017004">
    <property type="term" value="P:cytochrome complex assembly"/>
    <property type="evidence" value="ECO:0007669"/>
    <property type="project" value="UniProtKB-KW"/>
</dbReference>
<evidence type="ECO:0000256" key="2">
    <source>
        <dbReference type="ARBA" id="ARBA00022617"/>
    </source>
</evidence>
<protein>
    <recommendedName>
        <fullName evidence="7">Cytochrome c-type biogenesis protein</fullName>
    </recommendedName>
</protein>
<evidence type="ECO:0000256" key="6">
    <source>
        <dbReference type="ARBA" id="ARBA00023004"/>
    </source>
</evidence>
<keyword evidence="11" id="KW-1185">Reference proteome</keyword>
<dbReference type="InterPro" id="IPR005616">
    <property type="entry name" value="CcmH/CycL/Ccl2/NrfF_N"/>
</dbReference>
<gene>
    <name evidence="10" type="ORF">FHS24_001799</name>
</gene>
<keyword evidence="6 7" id="KW-0408">Iron</keyword>
<evidence type="ECO:0000256" key="5">
    <source>
        <dbReference type="ARBA" id="ARBA00022748"/>
    </source>
</evidence>
<dbReference type="CDD" id="cd16378">
    <property type="entry name" value="CcmH_N"/>
    <property type="match status" value="1"/>
</dbReference>
<evidence type="ECO:0000256" key="3">
    <source>
        <dbReference type="ARBA" id="ARBA00022723"/>
    </source>
</evidence>
<dbReference type="PANTHER" id="PTHR47870">
    <property type="entry name" value="CYTOCHROME C-TYPE BIOGENESIS PROTEIN CCMH"/>
    <property type="match status" value="1"/>
</dbReference>
<evidence type="ECO:0000256" key="7">
    <source>
        <dbReference type="RuleBase" id="RU364112"/>
    </source>
</evidence>
<feature type="transmembrane region" description="Helical" evidence="7">
    <location>
        <begin position="136"/>
        <end position="155"/>
    </location>
</feature>
<dbReference type="PANTHER" id="PTHR47870:SF1">
    <property type="entry name" value="CYTOCHROME C-TYPE BIOGENESIS PROTEIN CCMH"/>
    <property type="match status" value="1"/>
</dbReference>
<dbReference type="GO" id="GO:0005886">
    <property type="term" value="C:plasma membrane"/>
    <property type="evidence" value="ECO:0007669"/>
    <property type="project" value="TreeGrafter"/>
</dbReference>
<dbReference type="Proteomes" id="UP000588111">
    <property type="component" value="Unassembled WGS sequence"/>
</dbReference>
<dbReference type="FunFam" id="1.10.8.640:FF:000001">
    <property type="entry name" value="Cytochrome c-type biogenesis protein"/>
    <property type="match status" value="1"/>
</dbReference>
<evidence type="ECO:0000256" key="8">
    <source>
        <dbReference type="SAM" id="MobiDB-lite"/>
    </source>
</evidence>
<comment type="similarity">
    <text evidence="1 7">Belongs to the CcmH/CycL/Ccl2/NrfF family.</text>
</comment>
<dbReference type="Pfam" id="PF03918">
    <property type="entry name" value="CcmH"/>
    <property type="match status" value="1"/>
</dbReference>
<keyword evidence="2 7" id="KW-0349">Heme</keyword>
<proteinExistence type="inferred from homology"/>
<comment type="function">
    <text evidence="7">Possible subunit of a heme lyase.</text>
</comment>